<proteinExistence type="predicted"/>
<reference evidence="2 3" key="1">
    <citation type="submission" date="2023-04" db="EMBL/GenBank/DDBJ databases">
        <title>Spirochaete genome identified in red abalone sample constitutes a novel genus.</title>
        <authorList>
            <person name="Sharma S.P."/>
            <person name="Purcell C.M."/>
            <person name="Hyde J.R."/>
            <person name="Severin A.J."/>
        </authorList>
    </citation>
    <scope>NUCLEOTIDE SEQUENCE [LARGE SCALE GENOMIC DNA]</scope>
    <source>
        <strain evidence="2 3">SP-2023</strain>
    </source>
</reference>
<protein>
    <recommendedName>
        <fullName evidence="4">Lipoprotein</fullName>
    </recommendedName>
</protein>
<dbReference type="RefSeq" id="WP_326926221.1">
    <property type="nucleotide sequence ID" value="NZ_CP123443.1"/>
</dbReference>
<evidence type="ECO:0000256" key="1">
    <source>
        <dbReference type="SAM" id="Phobius"/>
    </source>
</evidence>
<keyword evidence="1" id="KW-0812">Transmembrane</keyword>
<evidence type="ECO:0000313" key="2">
    <source>
        <dbReference type="EMBL" id="WGK68056.1"/>
    </source>
</evidence>
<organism evidence="2 3">
    <name type="scientific">Candidatus Haliotispira prima</name>
    <dbReference type="NCBI Taxonomy" id="3034016"/>
    <lineage>
        <taxon>Bacteria</taxon>
        <taxon>Pseudomonadati</taxon>
        <taxon>Spirochaetota</taxon>
        <taxon>Spirochaetia</taxon>
        <taxon>Spirochaetales</taxon>
        <taxon>Spirochaetaceae</taxon>
        <taxon>Candidatus Haliotispira</taxon>
    </lineage>
</organism>
<sequence>MLDTLTNSPDPQQRRQCPARVRVHFFGLIIALLLSTLLSACQQLQLDSVTDYSSLLPEQQLLYLSLSVLPETQTKAKTGGFPYETLQAKLLDNKQLQTFVSKRLARSQIAIGRQGEIYAVSQLVLDHKLFRSQMEQQKDWQSLAINAGTSGTGLAGVYHLRSDAVLALQMPQANLLYLSQRTSKPQGGTIAQAQAWEQQTFAKFQQSGTPRTTLPQKFRKLQDEQPLVAYSPEIISLIVNPVLQQSFPQALSSFAKVSKQFPLSKMLLWVEVSEGTEAPYALHLELATGSLILSKGLEAGFRLFLPSLLMRSKQPFIRRQLPNVRMEAGDHIFHLQVPMDRDTLESILSQLAFRSL</sequence>
<gene>
    <name evidence="2" type="ORF">P0082_06125</name>
</gene>
<dbReference type="Proteomes" id="UP001228690">
    <property type="component" value="Chromosome"/>
</dbReference>
<evidence type="ECO:0008006" key="4">
    <source>
        <dbReference type="Google" id="ProtNLM"/>
    </source>
</evidence>
<keyword evidence="3" id="KW-1185">Reference proteome</keyword>
<feature type="transmembrane region" description="Helical" evidence="1">
    <location>
        <begin position="21"/>
        <end position="40"/>
    </location>
</feature>
<dbReference type="EMBL" id="CP123443">
    <property type="protein sequence ID" value="WGK68056.1"/>
    <property type="molecule type" value="Genomic_DNA"/>
</dbReference>
<accession>A0ABY8MDQ9</accession>
<name>A0ABY8MDQ9_9SPIO</name>
<keyword evidence="1" id="KW-0472">Membrane</keyword>
<evidence type="ECO:0000313" key="3">
    <source>
        <dbReference type="Proteomes" id="UP001228690"/>
    </source>
</evidence>
<keyword evidence="1" id="KW-1133">Transmembrane helix</keyword>